<dbReference type="RefSeq" id="WP_198733250.1">
    <property type="nucleotide sequence ID" value="NZ_JAEINH010000004.1"/>
</dbReference>
<protein>
    <submittedName>
        <fullName evidence="7">ABC transporter permease</fullName>
    </submittedName>
</protein>
<evidence type="ECO:0000256" key="4">
    <source>
        <dbReference type="ARBA" id="ARBA00023136"/>
    </source>
</evidence>
<organism evidence="7 8">
    <name type="scientific">Sanguibacter suaedae</name>
    <dbReference type="NCBI Taxonomy" id="2795737"/>
    <lineage>
        <taxon>Bacteria</taxon>
        <taxon>Bacillati</taxon>
        <taxon>Actinomycetota</taxon>
        <taxon>Actinomycetes</taxon>
        <taxon>Micrococcales</taxon>
        <taxon>Sanguibacteraceae</taxon>
        <taxon>Sanguibacter</taxon>
    </lineage>
</organism>
<dbReference type="AlphaFoldDB" id="A0A934IB51"/>
<keyword evidence="2 5" id="KW-0812">Transmembrane</keyword>
<dbReference type="PANTHER" id="PTHR37305:SF1">
    <property type="entry name" value="MEMBRANE PROTEIN"/>
    <property type="match status" value="1"/>
</dbReference>
<keyword evidence="4 5" id="KW-0472">Membrane</keyword>
<evidence type="ECO:0000313" key="7">
    <source>
        <dbReference type="EMBL" id="MBI9114698.1"/>
    </source>
</evidence>
<gene>
    <name evidence="7" type="ORF">JAV76_06700</name>
</gene>
<dbReference type="Pfam" id="PF12698">
    <property type="entry name" value="ABC2_membrane_3"/>
    <property type="match status" value="1"/>
</dbReference>
<feature type="transmembrane region" description="Helical" evidence="5">
    <location>
        <begin position="40"/>
        <end position="62"/>
    </location>
</feature>
<evidence type="ECO:0000256" key="1">
    <source>
        <dbReference type="ARBA" id="ARBA00004141"/>
    </source>
</evidence>
<dbReference type="InterPro" id="IPR013525">
    <property type="entry name" value="ABC2_TM"/>
</dbReference>
<proteinExistence type="predicted"/>
<keyword evidence="3 5" id="KW-1133">Transmembrane helix</keyword>
<sequence>MTSPTSPRKGATAGGADRRVTFPRLVRSELIKLVSVRSTVWSLSVAVVVLVGFAALMAYGITEQVRAAGGVPGAEMGLDLSTGVGATAAVFGVFLGQLVFVVLGVLAIGSEYSTGMIRSTLTAAPTRVPALAAKTLVYGTVAFLVAAVSMVLAFVVAQPLLASEGLDSTFGDTHVARMLLGGALYLATMTVFSLAVGTVVRSTAAGISVVVALVLILPIFLPLIPWQWIKDAAAYLPNAAESVFSVPGYNSFSPWEGYAVLLVWTTVAATAAVVLLRRRDA</sequence>
<evidence type="ECO:0000256" key="2">
    <source>
        <dbReference type="ARBA" id="ARBA00022692"/>
    </source>
</evidence>
<feature type="transmembrane region" description="Helical" evidence="5">
    <location>
        <begin position="82"/>
        <end position="108"/>
    </location>
</feature>
<comment type="subcellular location">
    <subcellularLocation>
        <location evidence="1">Membrane</location>
        <topology evidence="1">Multi-pass membrane protein</topology>
    </subcellularLocation>
</comment>
<dbReference type="GO" id="GO:0016020">
    <property type="term" value="C:membrane"/>
    <property type="evidence" value="ECO:0007669"/>
    <property type="project" value="UniProtKB-SubCell"/>
</dbReference>
<evidence type="ECO:0000256" key="3">
    <source>
        <dbReference type="ARBA" id="ARBA00022989"/>
    </source>
</evidence>
<feature type="transmembrane region" description="Helical" evidence="5">
    <location>
        <begin position="257"/>
        <end position="276"/>
    </location>
</feature>
<evidence type="ECO:0000313" key="8">
    <source>
        <dbReference type="Proteomes" id="UP000602087"/>
    </source>
</evidence>
<keyword evidence="8" id="KW-1185">Reference proteome</keyword>
<dbReference type="EMBL" id="JAEINH010000004">
    <property type="protein sequence ID" value="MBI9114698.1"/>
    <property type="molecule type" value="Genomic_DNA"/>
</dbReference>
<feature type="domain" description="ABC-2 type transporter transmembrane" evidence="6">
    <location>
        <begin position="84"/>
        <end position="272"/>
    </location>
</feature>
<dbReference type="Proteomes" id="UP000602087">
    <property type="component" value="Unassembled WGS sequence"/>
</dbReference>
<feature type="transmembrane region" description="Helical" evidence="5">
    <location>
        <begin position="207"/>
        <end position="229"/>
    </location>
</feature>
<comment type="caution">
    <text evidence="7">The sequence shown here is derived from an EMBL/GenBank/DDBJ whole genome shotgun (WGS) entry which is preliminary data.</text>
</comment>
<evidence type="ECO:0000259" key="6">
    <source>
        <dbReference type="Pfam" id="PF12698"/>
    </source>
</evidence>
<dbReference type="GO" id="GO:0140359">
    <property type="term" value="F:ABC-type transporter activity"/>
    <property type="evidence" value="ECO:0007669"/>
    <property type="project" value="InterPro"/>
</dbReference>
<evidence type="ECO:0000256" key="5">
    <source>
        <dbReference type="SAM" id="Phobius"/>
    </source>
</evidence>
<feature type="transmembrane region" description="Helical" evidence="5">
    <location>
        <begin position="136"/>
        <end position="158"/>
    </location>
</feature>
<name>A0A934IB51_9MICO</name>
<accession>A0A934IB51</accession>
<dbReference type="PANTHER" id="PTHR37305">
    <property type="entry name" value="INTEGRAL MEMBRANE PROTEIN-RELATED"/>
    <property type="match status" value="1"/>
</dbReference>
<feature type="transmembrane region" description="Helical" evidence="5">
    <location>
        <begin position="178"/>
        <end position="200"/>
    </location>
</feature>
<reference evidence="7" key="1">
    <citation type="submission" date="2020-12" db="EMBL/GenBank/DDBJ databases">
        <title>Sanguibacter suaedae sp. nov., isolated from Suaeda aralocaspica.</title>
        <authorList>
            <person name="Ma Q."/>
        </authorList>
    </citation>
    <scope>NUCLEOTIDE SEQUENCE</scope>
    <source>
        <strain evidence="7">YZGR15</strain>
    </source>
</reference>